<dbReference type="EMBL" id="CM039438">
    <property type="protein sequence ID" value="KAI4299633.1"/>
    <property type="molecule type" value="Genomic_DNA"/>
</dbReference>
<keyword evidence="2" id="KW-1185">Reference proteome</keyword>
<reference evidence="1 2" key="1">
    <citation type="journal article" date="2022" name="DNA Res.">
        <title>Chromosomal-level genome assembly of the orchid tree Bauhinia variegata (Leguminosae; Cercidoideae) supports the allotetraploid origin hypothesis of Bauhinia.</title>
        <authorList>
            <person name="Zhong Y."/>
            <person name="Chen Y."/>
            <person name="Zheng D."/>
            <person name="Pang J."/>
            <person name="Liu Y."/>
            <person name="Luo S."/>
            <person name="Meng S."/>
            <person name="Qian L."/>
            <person name="Wei D."/>
            <person name="Dai S."/>
            <person name="Zhou R."/>
        </authorList>
    </citation>
    <scope>NUCLEOTIDE SEQUENCE [LARGE SCALE GENOMIC DNA]</scope>
    <source>
        <strain evidence="1">BV-YZ2020</strain>
    </source>
</reference>
<proteinExistence type="predicted"/>
<dbReference type="Proteomes" id="UP000828941">
    <property type="component" value="Chromosome 13"/>
</dbReference>
<protein>
    <submittedName>
        <fullName evidence="1">Uncharacterized protein</fullName>
    </submittedName>
</protein>
<name>A0ACB9KQR9_BAUVA</name>
<accession>A0ACB9KQR9</accession>
<evidence type="ECO:0000313" key="2">
    <source>
        <dbReference type="Proteomes" id="UP000828941"/>
    </source>
</evidence>
<sequence length="254" mass="28778">MTRKKVKLQFIANDSARKSTFKKRKRGLLKKVSELSTLCGVEACAFVYSPYDPEPEIWPSPMEAQRVLTRFIRMPEQEKSKKMVNQEIFLRERVFKTKEHVKKLRKENREKELSLLMYQYLSTGRILQPMSMIDVNDLHWFVGQNIREINSRIEVMKRLAQPNESQAAVEAPAPAPALAPAPVPTPAVMAAAVAPGMVGAGERLQVEQGRGLVSNVGAMQSQQPWFMDLQVSNGGEEMLPFGIANHQNPFWPMN</sequence>
<evidence type="ECO:0000313" key="1">
    <source>
        <dbReference type="EMBL" id="KAI4299633.1"/>
    </source>
</evidence>
<comment type="caution">
    <text evidence="1">The sequence shown here is derived from an EMBL/GenBank/DDBJ whole genome shotgun (WGS) entry which is preliminary data.</text>
</comment>
<gene>
    <name evidence="1" type="ORF">L6164_033070</name>
</gene>
<organism evidence="1 2">
    <name type="scientific">Bauhinia variegata</name>
    <name type="common">Purple orchid tree</name>
    <name type="synonym">Phanera variegata</name>
    <dbReference type="NCBI Taxonomy" id="167791"/>
    <lineage>
        <taxon>Eukaryota</taxon>
        <taxon>Viridiplantae</taxon>
        <taxon>Streptophyta</taxon>
        <taxon>Embryophyta</taxon>
        <taxon>Tracheophyta</taxon>
        <taxon>Spermatophyta</taxon>
        <taxon>Magnoliopsida</taxon>
        <taxon>eudicotyledons</taxon>
        <taxon>Gunneridae</taxon>
        <taxon>Pentapetalae</taxon>
        <taxon>rosids</taxon>
        <taxon>fabids</taxon>
        <taxon>Fabales</taxon>
        <taxon>Fabaceae</taxon>
        <taxon>Cercidoideae</taxon>
        <taxon>Cercideae</taxon>
        <taxon>Bauhiniinae</taxon>
        <taxon>Bauhinia</taxon>
    </lineage>
</organism>